<feature type="transmembrane region" description="Helical" evidence="8">
    <location>
        <begin position="243"/>
        <end position="269"/>
    </location>
</feature>
<dbReference type="PANTHER" id="PTHR36838">
    <property type="entry name" value="AUXIN EFFLUX CARRIER FAMILY PROTEIN"/>
    <property type="match status" value="1"/>
</dbReference>
<dbReference type="OrthoDB" id="10509925at2759"/>
<dbReference type="VEuPathDB" id="TrichDB:TVAGG3_0492510"/>
<dbReference type="AlphaFoldDB" id="A2E6Z3"/>
<evidence type="ECO:0000256" key="5">
    <source>
        <dbReference type="ARBA" id="ARBA00022989"/>
    </source>
</evidence>
<feature type="transmembrane region" description="Helical" evidence="8">
    <location>
        <begin position="69"/>
        <end position="90"/>
    </location>
</feature>
<proteinExistence type="predicted"/>
<feature type="transmembrane region" description="Helical" evidence="8">
    <location>
        <begin position="281"/>
        <end position="302"/>
    </location>
</feature>
<feature type="transmembrane region" description="Helical" evidence="8">
    <location>
        <begin position="216"/>
        <end position="237"/>
    </location>
</feature>
<gene>
    <name evidence="9" type="ORF">TVAG_082010</name>
</gene>
<evidence type="ECO:0000313" key="10">
    <source>
        <dbReference type="Proteomes" id="UP000001542"/>
    </source>
</evidence>
<dbReference type="Pfam" id="PF03547">
    <property type="entry name" value="Mem_trans"/>
    <property type="match status" value="1"/>
</dbReference>
<feature type="compositionally biased region" description="Basic and acidic residues" evidence="7">
    <location>
        <begin position="183"/>
        <end position="193"/>
    </location>
</feature>
<feature type="transmembrane region" description="Helical" evidence="8">
    <location>
        <begin position="102"/>
        <end position="123"/>
    </location>
</feature>
<dbReference type="InParanoid" id="A2E6Z3"/>
<dbReference type="VEuPathDB" id="TrichDB:TVAG_082010"/>
<reference evidence="9" key="1">
    <citation type="submission" date="2006-10" db="EMBL/GenBank/DDBJ databases">
        <authorList>
            <person name="Amadeo P."/>
            <person name="Zhao Q."/>
            <person name="Wortman J."/>
            <person name="Fraser-Liggett C."/>
            <person name="Carlton J."/>
        </authorList>
    </citation>
    <scope>NUCLEOTIDE SEQUENCE</scope>
    <source>
        <strain evidence="9">G3</strain>
    </source>
</reference>
<dbReference type="Proteomes" id="UP000001542">
    <property type="component" value="Unassembled WGS sequence"/>
</dbReference>
<keyword evidence="6 8" id="KW-0472">Membrane</keyword>
<dbReference type="SMR" id="A2E6Z3"/>
<feature type="transmembrane region" description="Helical" evidence="8">
    <location>
        <begin position="341"/>
        <end position="360"/>
    </location>
</feature>
<keyword evidence="5 8" id="KW-1133">Transmembrane helix</keyword>
<name>A2E6Z3_TRIV3</name>
<protein>
    <submittedName>
        <fullName evidence="9">Auxin Efflux Carrier family protein</fullName>
    </submittedName>
</protein>
<reference evidence="9" key="2">
    <citation type="journal article" date="2007" name="Science">
        <title>Draft genome sequence of the sexually transmitted pathogen Trichomonas vaginalis.</title>
        <authorList>
            <person name="Carlton J.M."/>
            <person name="Hirt R.P."/>
            <person name="Silva J.C."/>
            <person name="Delcher A.L."/>
            <person name="Schatz M."/>
            <person name="Zhao Q."/>
            <person name="Wortman J.R."/>
            <person name="Bidwell S.L."/>
            <person name="Alsmark U.C.M."/>
            <person name="Besteiro S."/>
            <person name="Sicheritz-Ponten T."/>
            <person name="Noel C.J."/>
            <person name="Dacks J.B."/>
            <person name="Foster P.G."/>
            <person name="Simillion C."/>
            <person name="Van de Peer Y."/>
            <person name="Miranda-Saavedra D."/>
            <person name="Barton G.J."/>
            <person name="Westrop G.D."/>
            <person name="Mueller S."/>
            <person name="Dessi D."/>
            <person name="Fiori P.L."/>
            <person name="Ren Q."/>
            <person name="Paulsen I."/>
            <person name="Zhang H."/>
            <person name="Bastida-Corcuera F.D."/>
            <person name="Simoes-Barbosa A."/>
            <person name="Brown M.T."/>
            <person name="Hayes R.D."/>
            <person name="Mukherjee M."/>
            <person name="Okumura C.Y."/>
            <person name="Schneider R."/>
            <person name="Smith A.J."/>
            <person name="Vanacova S."/>
            <person name="Villalvazo M."/>
            <person name="Haas B.J."/>
            <person name="Pertea M."/>
            <person name="Feldblyum T.V."/>
            <person name="Utterback T.R."/>
            <person name="Shu C.L."/>
            <person name="Osoegawa K."/>
            <person name="de Jong P.J."/>
            <person name="Hrdy I."/>
            <person name="Horvathova L."/>
            <person name="Zubacova Z."/>
            <person name="Dolezal P."/>
            <person name="Malik S.B."/>
            <person name="Logsdon J.M. Jr."/>
            <person name="Henze K."/>
            <person name="Gupta A."/>
            <person name="Wang C.C."/>
            <person name="Dunne R.L."/>
            <person name="Upcroft J.A."/>
            <person name="Upcroft P."/>
            <person name="White O."/>
            <person name="Salzberg S.L."/>
            <person name="Tang P."/>
            <person name="Chiu C.-H."/>
            <person name="Lee Y.-S."/>
            <person name="Embley T.M."/>
            <person name="Coombs G.H."/>
            <person name="Mottram J.C."/>
            <person name="Tachezy J."/>
            <person name="Fraser-Liggett C.M."/>
            <person name="Johnson P.J."/>
        </authorList>
    </citation>
    <scope>NUCLEOTIDE SEQUENCE [LARGE SCALE GENOMIC DNA]</scope>
    <source>
        <strain evidence="9">G3</strain>
    </source>
</reference>
<keyword evidence="4 8" id="KW-0812">Transmembrane</keyword>
<evidence type="ECO:0000256" key="3">
    <source>
        <dbReference type="ARBA" id="ARBA00022475"/>
    </source>
</evidence>
<evidence type="ECO:0000256" key="8">
    <source>
        <dbReference type="SAM" id="Phobius"/>
    </source>
</evidence>
<feature type="transmembrane region" description="Helical" evidence="8">
    <location>
        <begin position="6"/>
        <end position="26"/>
    </location>
</feature>
<keyword evidence="10" id="KW-1185">Reference proteome</keyword>
<evidence type="ECO:0000256" key="2">
    <source>
        <dbReference type="ARBA" id="ARBA00022448"/>
    </source>
</evidence>
<evidence type="ECO:0000256" key="7">
    <source>
        <dbReference type="SAM" id="MobiDB-lite"/>
    </source>
</evidence>
<keyword evidence="3" id="KW-1003">Cell membrane</keyword>
<dbReference type="KEGG" id="tva:4769583"/>
<dbReference type="GO" id="GO:0055085">
    <property type="term" value="P:transmembrane transport"/>
    <property type="evidence" value="ECO:0007669"/>
    <property type="project" value="InterPro"/>
</dbReference>
<evidence type="ECO:0000256" key="4">
    <source>
        <dbReference type="ARBA" id="ARBA00022692"/>
    </source>
</evidence>
<evidence type="ECO:0000256" key="1">
    <source>
        <dbReference type="ARBA" id="ARBA00004141"/>
    </source>
</evidence>
<keyword evidence="2" id="KW-0813">Transport</keyword>
<feature type="region of interest" description="Disordered" evidence="7">
    <location>
        <begin position="158"/>
        <end position="204"/>
    </location>
</feature>
<dbReference type="GO" id="GO:0016020">
    <property type="term" value="C:membrane"/>
    <property type="evidence" value="ECO:0007669"/>
    <property type="project" value="UniProtKB-SubCell"/>
</dbReference>
<accession>A2E6Z3</accession>
<dbReference type="EMBL" id="DS113316">
    <property type="protein sequence ID" value="EAY11629.1"/>
    <property type="molecule type" value="Genomic_DNA"/>
</dbReference>
<dbReference type="PANTHER" id="PTHR36838:SF3">
    <property type="entry name" value="TRANSPORTER AUXIN EFFLUX CARRIER EC FAMILY"/>
    <property type="match status" value="1"/>
</dbReference>
<evidence type="ECO:0000313" key="9">
    <source>
        <dbReference type="EMBL" id="EAY11629.1"/>
    </source>
</evidence>
<dbReference type="RefSeq" id="XP_001323852.1">
    <property type="nucleotide sequence ID" value="XM_001323817.1"/>
</dbReference>
<comment type="subcellular location">
    <subcellularLocation>
        <location evidence="1">Membrane</location>
        <topology evidence="1">Multi-pass membrane protein</topology>
    </subcellularLocation>
</comment>
<dbReference type="InterPro" id="IPR004776">
    <property type="entry name" value="Mem_transp_PIN-like"/>
</dbReference>
<sequence>MKLSYLDAFQINLVLMVLIAIGYLLGKLRYFSVIDISSIRRTVYLISIPAMLFKEIATHKLEAKVWYPLLNSLLSEISIHVLLLIVCFAFPFKDKFKQFLDGIFSFAYVNFVYFACPMVRILWGAEYQYIPVIAGIVHFIIEPPIHSLLVISNHHREQNQQSTSSDEDQHDNQQSDDGMEMDGVEHSEGIHEDHDEEEEKRHPTIQTQTIPLWKQIIFVVVTPMLVCTILGIVWSATGLVIPSFILTFTTFLENSVMATGLFTIGVFMSDHPFFGCNWLEVGSYLIIHFIFMPLISAFWSWLIGFDSVTARVCCMIHALPTGLTGYVMAINSGHGLQASSFTFFWSNILCLPVFLIWITVFNELHLLA</sequence>
<feature type="transmembrane region" description="Helical" evidence="8">
    <location>
        <begin position="308"/>
        <end position="329"/>
    </location>
</feature>
<evidence type="ECO:0000256" key="6">
    <source>
        <dbReference type="ARBA" id="ARBA00023136"/>
    </source>
</evidence>
<organism evidence="9 10">
    <name type="scientific">Trichomonas vaginalis (strain ATCC PRA-98 / G3)</name>
    <dbReference type="NCBI Taxonomy" id="412133"/>
    <lineage>
        <taxon>Eukaryota</taxon>
        <taxon>Metamonada</taxon>
        <taxon>Parabasalia</taxon>
        <taxon>Trichomonadida</taxon>
        <taxon>Trichomonadidae</taxon>
        <taxon>Trichomonas</taxon>
    </lineage>
</organism>